<dbReference type="InterPro" id="IPR005227">
    <property type="entry name" value="YqgF"/>
</dbReference>
<dbReference type="Gene3D" id="3.30.420.140">
    <property type="entry name" value="YqgF/RNase H-like domain"/>
    <property type="match status" value="1"/>
</dbReference>
<dbReference type="GO" id="GO:0005829">
    <property type="term" value="C:cytosol"/>
    <property type="evidence" value="ECO:0007669"/>
    <property type="project" value="TreeGrafter"/>
</dbReference>
<dbReference type="HAMAP" id="MF_00651">
    <property type="entry name" value="Nuclease_YqgF"/>
    <property type="match status" value="1"/>
</dbReference>
<keyword evidence="3 5" id="KW-0540">Nuclease</keyword>
<keyword evidence="2 5" id="KW-0690">Ribosome biogenesis</keyword>
<dbReference type="AlphaFoldDB" id="A0A9X3F3B7"/>
<dbReference type="SUPFAM" id="SSF53098">
    <property type="entry name" value="Ribonuclease H-like"/>
    <property type="match status" value="1"/>
</dbReference>
<protein>
    <recommendedName>
        <fullName evidence="5">Putative pre-16S rRNA nuclease</fullName>
        <ecNumber evidence="5">3.1.-.-</ecNumber>
    </recommendedName>
</protein>
<dbReference type="Proteomes" id="UP001145087">
    <property type="component" value="Unassembled WGS sequence"/>
</dbReference>
<evidence type="ECO:0000313" key="7">
    <source>
        <dbReference type="EMBL" id="MCY1719740.1"/>
    </source>
</evidence>
<gene>
    <name evidence="7" type="primary">ruvX</name>
    <name evidence="7" type="ORF">OU798_05265</name>
</gene>
<dbReference type="InterPro" id="IPR006641">
    <property type="entry name" value="YqgF/RNaseH-like_dom"/>
</dbReference>
<evidence type="ECO:0000256" key="2">
    <source>
        <dbReference type="ARBA" id="ARBA00022517"/>
    </source>
</evidence>
<evidence type="ECO:0000256" key="1">
    <source>
        <dbReference type="ARBA" id="ARBA00022490"/>
    </source>
</evidence>
<dbReference type="GO" id="GO:0016788">
    <property type="term" value="F:hydrolase activity, acting on ester bonds"/>
    <property type="evidence" value="ECO:0007669"/>
    <property type="project" value="UniProtKB-UniRule"/>
</dbReference>
<dbReference type="InterPro" id="IPR037027">
    <property type="entry name" value="YqgF/RNaseH-like_dom_sf"/>
</dbReference>
<proteinExistence type="inferred from homology"/>
<comment type="subcellular location">
    <subcellularLocation>
        <location evidence="5">Cytoplasm</location>
    </subcellularLocation>
</comment>
<accession>A0A9X3F3B7</accession>
<sequence>MGRILSIDYGRKRVGIAVTDPSQIIANRLTTVATHTIWDFLKEYFEKEQVEAVVVGYPKQMNNQASEAVRYINPFLKKFQQIYPEMKLEILDERFTSKIAFQTMIDGGLKKKKRQDKAMVDAVSATIILQSYLEQRRNLMK</sequence>
<dbReference type="CDD" id="cd16964">
    <property type="entry name" value="YqgF"/>
    <property type="match status" value="1"/>
</dbReference>
<keyword evidence="1 5" id="KW-0963">Cytoplasm</keyword>
<evidence type="ECO:0000313" key="8">
    <source>
        <dbReference type="Proteomes" id="UP001145087"/>
    </source>
</evidence>
<comment type="function">
    <text evidence="5">Could be a nuclease involved in processing of the 5'-end of pre-16S rRNA.</text>
</comment>
<dbReference type="EMBL" id="JAPOHD010000010">
    <property type="protein sequence ID" value="MCY1719740.1"/>
    <property type="molecule type" value="Genomic_DNA"/>
</dbReference>
<keyword evidence="8" id="KW-1185">Reference proteome</keyword>
<keyword evidence="4 5" id="KW-0378">Hydrolase</keyword>
<evidence type="ECO:0000259" key="6">
    <source>
        <dbReference type="SMART" id="SM00732"/>
    </source>
</evidence>
<dbReference type="NCBIfam" id="TIGR00250">
    <property type="entry name" value="RNAse_H_YqgF"/>
    <property type="match status" value="1"/>
</dbReference>
<comment type="similarity">
    <text evidence="5">Belongs to the YqgF HJR family.</text>
</comment>
<evidence type="ECO:0000256" key="5">
    <source>
        <dbReference type="HAMAP-Rule" id="MF_00651"/>
    </source>
</evidence>
<dbReference type="PANTHER" id="PTHR33317">
    <property type="entry name" value="POLYNUCLEOTIDYL TRANSFERASE, RIBONUCLEASE H-LIKE SUPERFAMILY PROTEIN"/>
    <property type="match status" value="1"/>
</dbReference>
<name>A0A9X3F3B7_9BACT</name>
<organism evidence="7 8">
    <name type="scientific">Draconibacterium aestuarii</name>
    <dbReference type="NCBI Taxonomy" id="2998507"/>
    <lineage>
        <taxon>Bacteria</taxon>
        <taxon>Pseudomonadati</taxon>
        <taxon>Bacteroidota</taxon>
        <taxon>Bacteroidia</taxon>
        <taxon>Marinilabiliales</taxon>
        <taxon>Prolixibacteraceae</taxon>
        <taxon>Draconibacterium</taxon>
    </lineage>
</organism>
<dbReference type="RefSeq" id="WP_343332077.1">
    <property type="nucleotide sequence ID" value="NZ_JAPOHD010000010.1"/>
</dbReference>
<evidence type="ECO:0000256" key="3">
    <source>
        <dbReference type="ARBA" id="ARBA00022722"/>
    </source>
</evidence>
<dbReference type="PANTHER" id="PTHR33317:SF4">
    <property type="entry name" value="POLYNUCLEOTIDYL TRANSFERASE, RIBONUCLEASE H-LIKE SUPERFAMILY PROTEIN"/>
    <property type="match status" value="1"/>
</dbReference>
<feature type="domain" description="YqgF/RNase H-like" evidence="6">
    <location>
        <begin position="2"/>
        <end position="100"/>
    </location>
</feature>
<dbReference type="SMART" id="SM00732">
    <property type="entry name" value="YqgFc"/>
    <property type="match status" value="1"/>
</dbReference>
<evidence type="ECO:0000256" key="4">
    <source>
        <dbReference type="ARBA" id="ARBA00022801"/>
    </source>
</evidence>
<comment type="caution">
    <text evidence="7">The sequence shown here is derived from an EMBL/GenBank/DDBJ whole genome shotgun (WGS) entry which is preliminary data.</text>
</comment>
<dbReference type="InterPro" id="IPR012337">
    <property type="entry name" value="RNaseH-like_sf"/>
</dbReference>
<dbReference type="GO" id="GO:0004518">
    <property type="term" value="F:nuclease activity"/>
    <property type="evidence" value="ECO:0007669"/>
    <property type="project" value="UniProtKB-KW"/>
</dbReference>
<dbReference type="GO" id="GO:0000967">
    <property type="term" value="P:rRNA 5'-end processing"/>
    <property type="evidence" value="ECO:0007669"/>
    <property type="project" value="UniProtKB-UniRule"/>
</dbReference>
<dbReference type="EC" id="3.1.-.-" evidence="5"/>
<reference evidence="7" key="1">
    <citation type="submission" date="2022-11" db="EMBL/GenBank/DDBJ databases">
        <title>Marilongibacter aestuarii gen. nov., sp. nov., isolated from tidal flat sediment.</title>
        <authorList>
            <person name="Jiayan W."/>
        </authorList>
    </citation>
    <scope>NUCLEOTIDE SEQUENCE</scope>
    <source>
        <strain evidence="7">Z1-6</strain>
    </source>
</reference>
<dbReference type="Pfam" id="PF03652">
    <property type="entry name" value="RuvX"/>
    <property type="match status" value="1"/>
</dbReference>